<comment type="caution">
    <text evidence="1">The sequence shown here is derived from an EMBL/GenBank/DDBJ whole genome shotgun (WGS) entry which is preliminary data.</text>
</comment>
<evidence type="ECO:0000313" key="2">
    <source>
        <dbReference type="Proteomes" id="UP000240971"/>
    </source>
</evidence>
<accession>A0A2P8HW27</accession>
<gene>
    <name evidence="1" type="ORF">CLV51_1011723</name>
</gene>
<dbReference type="Proteomes" id="UP000240971">
    <property type="component" value="Unassembled WGS sequence"/>
</dbReference>
<reference evidence="1 2" key="1">
    <citation type="submission" date="2018-03" db="EMBL/GenBank/DDBJ databases">
        <title>Genomic Encyclopedia of Archaeal and Bacterial Type Strains, Phase II (KMG-II): from individual species to whole genera.</title>
        <authorList>
            <person name="Goeker M."/>
        </authorList>
    </citation>
    <scope>NUCLEOTIDE SEQUENCE [LARGE SCALE GENOMIC DNA]</scope>
    <source>
        <strain evidence="1 2">DSM 24859</strain>
    </source>
</reference>
<sequence length="105" mass="12229">MAYIKKFDQEKQGYLLKFIIAASPEKIVEQYNNAVADFNALADEYMKNYSTFDIGKMLNFGLYNNKIRSRFTMDQSLSFSESGIAELRTKLTKIVYKNVDKKLLF</sequence>
<evidence type="ECO:0000313" key="1">
    <source>
        <dbReference type="EMBL" id="PSL50378.1"/>
    </source>
</evidence>
<organism evidence="1 2">
    <name type="scientific">Chitinophaga niastensis</name>
    <dbReference type="NCBI Taxonomy" id="536980"/>
    <lineage>
        <taxon>Bacteria</taxon>
        <taxon>Pseudomonadati</taxon>
        <taxon>Bacteroidota</taxon>
        <taxon>Chitinophagia</taxon>
        <taxon>Chitinophagales</taxon>
        <taxon>Chitinophagaceae</taxon>
        <taxon>Chitinophaga</taxon>
    </lineage>
</organism>
<protein>
    <submittedName>
        <fullName evidence="1">Uncharacterized protein</fullName>
    </submittedName>
</protein>
<dbReference type="AlphaFoldDB" id="A0A2P8HW27"/>
<dbReference type="EMBL" id="PYAW01000001">
    <property type="protein sequence ID" value="PSL50378.1"/>
    <property type="molecule type" value="Genomic_DNA"/>
</dbReference>
<dbReference type="RefSeq" id="WP_106527527.1">
    <property type="nucleotide sequence ID" value="NZ_PYAW01000001.1"/>
</dbReference>
<proteinExistence type="predicted"/>
<name>A0A2P8HW27_CHINA</name>
<keyword evidence="2" id="KW-1185">Reference proteome</keyword>